<dbReference type="Proteomes" id="UP000181917">
    <property type="component" value="Unassembled WGS sequence"/>
</dbReference>
<dbReference type="AlphaFoldDB" id="A0A1H1HXW2"/>
<sequence>MIASISDVDKDKIFGIMQLQASYANCIDEDRLEEWPAYFLEKCNYMVTNAENYAAHMEAGVIWADSRAMLADRVSALREANIYESHSYRHILGIPQVRRLSESGGIHTETPFTVIRVTNGAQTELFATGKYVDLIEYADEQPMFAQRLVVCDSNTIDTLIAFPI</sequence>
<reference evidence="3 4" key="1">
    <citation type="submission" date="2016-10" db="EMBL/GenBank/DDBJ databases">
        <authorList>
            <person name="de Groot N.N."/>
        </authorList>
    </citation>
    <scope>NUCLEOTIDE SEQUENCE [LARGE SCALE GENOMIC DNA]</scope>
    <source>
        <strain evidence="3 4">DSM 20117</strain>
    </source>
</reference>
<dbReference type="SUPFAM" id="SSF54427">
    <property type="entry name" value="NTF2-like"/>
    <property type="match status" value="1"/>
</dbReference>
<keyword evidence="2" id="KW-0560">Oxidoreductase</keyword>
<evidence type="ECO:0000313" key="3">
    <source>
        <dbReference type="EMBL" id="SDR30285.1"/>
    </source>
</evidence>
<dbReference type="InterPro" id="IPR000391">
    <property type="entry name" value="Rng_hydr_dOase-bsu"/>
</dbReference>
<proteinExistence type="inferred from homology"/>
<name>A0A1H1HXW2_9MICC</name>
<dbReference type="EMBL" id="FNKH01000003">
    <property type="protein sequence ID" value="SDR30285.1"/>
    <property type="molecule type" value="Genomic_DNA"/>
</dbReference>
<keyword evidence="3" id="KW-0223">Dioxygenase</keyword>
<gene>
    <name evidence="3" type="ORF">SAMN04489742_4783</name>
</gene>
<keyword evidence="4" id="KW-1185">Reference proteome</keyword>
<organism evidence="3 4">
    <name type="scientific">Crystallibacter crystallopoietes</name>
    <dbReference type="NCBI Taxonomy" id="37928"/>
    <lineage>
        <taxon>Bacteria</taxon>
        <taxon>Bacillati</taxon>
        <taxon>Actinomycetota</taxon>
        <taxon>Actinomycetes</taxon>
        <taxon>Micrococcales</taxon>
        <taxon>Micrococcaceae</taxon>
        <taxon>Crystallibacter</taxon>
    </lineage>
</organism>
<dbReference type="Gene3D" id="3.10.450.50">
    <property type="match status" value="1"/>
</dbReference>
<dbReference type="RefSeq" id="WP_074703560.1">
    <property type="nucleotide sequence ID" value="NZ_CP018865.1"/>
</dbReference>
<dbReference type="InterPro" id="IPR032710">
    <property type="entry name" value="NTF2-like_dom_sf"/>
</dbReference>
<evidence type="ECO:0000256" key="2">
    <source>
        <dbReference type="ARBA" id="ARBA00023002"/>
    </source>
</evidence>
<dbReference type="STRING" id="37928.SAMN04489742_4783"/>
<comment type="similarity">
    <text evidence="1">Belongs to the bacterial ring-hydroxylating dioxygenase beta subunit family.</text>
</comment>
<evidence type="ECO:0000256" key="1">
    <source>
        <dbReference type="ARBA" id="ARBA00009570"/>
    </source>
</evidence>
<accession>A0A1H1HXW2</accession>
<dbReference type="Pfam" id="PF00866">
    <property type="entry name" value="Ring_hydroxyl_B"/>
    <property type="match status" value="1"/>
</dbReference>
<protein>
    <submittedName>
        <fullName evidence="3">Terephthalate 1,2-dioxygenase, beta subunit</fullName>
    </submittedName>
</protein>
<dbReference type="KEGG" id="acry:AC20117_22185"/>
<dbReference type="GO" id="GO:0051213">
    <property type="term" value="F:dioxygenase activity"/>
    <property type="evidence" value="ECO:0007669"/>
    <property type="project" value="UniProtKB-KW"/>
</dbReference>
<dbReference type="OrthoDB" id="5517499at2"/>
<evidence type="ECO:0000313" key="4">
    <source>
        <dbReference type="Proteomes" id="UP000181917"/>
    </source>
</evidence>